<dbReference type="InterPro" id="IPR036179">
    <property type="entry name" value="Ig-like_dom_sf"/>
</dbReference>
<dbReference type="AlphaFoldDB" id="T1GG88"/>
<dbReference type="SUPFAM" id="SSF48726">
    <property type="entry name" value="Immunoglobulin"/>
    <property type="match status" value="1"/>
</dbReference>
<dbReference type="InterPro" id="IPR013783">
    <property type="entry name" value="Ig-like_fold"/>
</dbReference>
<protein>
    <recommendedName>
        <fullName evidence="1">Ig-like domain-containing protein</fullName>
    </recommendedName>
</protein>
<dbReference type="HOGENOM" id="CLU_1736036_0_0_1"/>
<evidence type="ECO:0000313" key="3">
    <source>
        <dbReference type="Proteomes" id="UP000015102"/>
    </source>
</evidence>
<keyword evidence="3" id="KW-1185">Reference proteome</keyword>
<proteinExistence type="predicted"/>
<dbReference type="STRING" id="36166.T1GG88"/>
<dbReference type="EMBL" id="CAQQ02099089">
    <property type="status" value="NOT_ANNOTATED_CDS"/>
    <property type="molecule type" value="Genomic_DNA"/>
</dbReference>
<feature type="domain" description="Ig-like" evidence="1">
    <location>
        <begin position="25"/>
        <end position="97"/>
    </location>
</feature>
<sequence length="151" mass="16990">MQLRRQTIQINCKSSQSAKNTPPPSTAILECDAKNFKASDVVIWYNGSKIIVQGGIDMQKNPRVRLVENNGIEIADVIAADEGTYSCQILPSNAKLDIHLKIVKPITPDVSIWYREKNISDNILTVQQTDHVEFNCNTQNINNPKIKWSLN</sequence>
<dbReference type="EnsemblMetazoa" id="MESCA002400-RA">
    <property type="protein sequence ID" value="MESCA002400-PA"/>
    <property type="gene ID" value="MESCA002400"/>
</dbReference>
<organism evidence="2 3">
    <name type="scientific">Megaselia scalaris</name>
    <name type="common">Humpbacked fly</name>
    <name type="synonym">Phora scalaris</name>
    <dbReference type="NCBI Taxonomy" id="36166"/>
    <lineage>
        <taxon>Eukaryota</taxon>
        <taxon>Metazoa</taxon>
        <taxon>Ecdysozoa</taxon>
        <taxon>Arthropoda</taxon>
        <taxon>Hexapoda</taxon>
        <taxon>Insecta</taxon>
        <taxon>Pterygota</taxon>
        <taxon>Neoptera</taxon>
        <taxon>Endopterygota</taxon>
        <taxon>Diptera</taxon>
        <taxon>Brachycera</taxon>
        <taxon>Muscomorpha</taxon>
        <taxon>Platypezoidea</taxon>
        <taxon>Phoridae</taxon>
        <taxon>Megaseliini</taxon>
        <taxon>Megaselia</taxon>
    </lineage>
</organism>
<evidence type="ECO:0000313" key="2">
    <source>
        <dbReference type="EnsemblMetazoa" id="MESCA002400-PA"/>
    </source>
</evidence>
<accession>T1GG88</accession>
<dbReference type="PROSITE" id="PS50835">
    <property type="entry name" value="IG_LIKE"/>
    <property type="match status" value="1"/>
</dbReference>
<name>T1GG88_MEGSC</name>
<dbReference type="Proteomes" id="UP000015102">
    <property type="component" value="Unassembled WGS sequence"/>
</dbReference>
<reference evidence="2" key="2">
    <citation type="submission" date="2015-06" db="UniProtKB">
        <authorList>
            <consortium name="EnsemblMetazoa"/>
        </authorList>
    </citation>
    <scope>IDENTIFICATION</scope>
</reference>
<dbReference type="InterPro" id="IPR007110">
    <property type="entry name" value="Ig-like_dom"/>
</dbReference>
<dbReference type="Gene3D" id="2.60.40.10">
    <property type="entry name" value="Immunoglobulins"/>
    <property type="match status" value="1"/>
</dbReference>
<evidence type="ECO:0000259" key="1">
    <source>
        <dbReference type="PROSITE" id="PS50835"/>
    </source>
</evidence>
<reference evidence="3" key="1">
    <citation type="submission" date="2013-02" db="EMBL/GenBank/DDBJ databases">
        <authorList>
            <person name="Hughes D."/>
        </authorList>
    </citation>
    <scope>NUCLEOTIDE SEQUENCE</scope>
    <source>
        <strain>Durham</strain>
        <strain evidence="3">NC isolate 2 -- Noor lab</strain>
    </source>
</reference>